<dbReference type="Proteomes" id="UP000194457">
    <property type="component" value="Chromosome"/>
</dbReference>
<dbReference type="PROSITE" id="PS00216">
    <property type="entry name" value="SUGAR_TRANSPORT_1"/>
    <property type="match status" value="1"/>
</dbReference>
<dbReference type="PANTHER" id="PTHR43271">
    <property type="entry name" value="BLL2771 PROTEIN"/>
    <property type="match status" value="1"/>
</dbReference>
<accession>A0A240USA8</accession>
<evidence type="ECO:0000256" key="3">
    <source>
        <dbReference type="ARBA" id="ARBA00022448"/>
    </source>
</evidence>
<evidence type="ECO:0000313" key="9">
    <source>
        <dbReference type="Proteomes" id="UP000194457"/>
    </source>
</evidence>
<comment type="similarity">
    <text evidence="2">Belongs to the major facilitator superfamily.</text>
</comment>
<dbReference type="GO" id="GO:0022857">
    <property type="term" value="F:transmembrane transporter activity"/>
    <property type="evidence" value="ECO:0007669"/>
    <property type="project" value="InterPro"/>
</dbReference>
<dbReference type="AlphaFoldDB" id="A0A240USA8"/>
<dbReference type="GO" id="GO:0005886">
    <property type="term" value="C:plasma membrane"/>
    <property type="evidence" value="ECO:0007669"/>
    <property type="project" value="UniProtKB-SubCell"/>
</dbReference>
<dbReference type="InterPro" id="IPR005829">
    <property type="entry name" value="Sugar_transporter_CS"/>
</dbReference>
<keyword evidence="4" id="KW-1003">Cell membrane</keyword>
<dbReference type="KEGG" id="kma:B9H00_13300"/>
<evidence type="ECO:0000256" key="4">
    <source>
        <dbReference type="ARBA" id="ARBA00022475"/>
    </source>
</evidence>
<evidence type="ECO:0000256" key="6">
    <source>
        <dbReference type="ARBA" id="ARBA00022989"/>
    </source>
</evidence>
<dbReference type="InterPro" id="IPR020846">
    <property type="entry name" value="MFS_dom"/>
</dbReference>
<evidence type="ECO:0000256" key="5">
    <source>
        <dbReference type="ARBA" id="ARBA00022692"/>
    </source>
</evidence>
<keyword evidence="3" id="KW-0813">Transport</keyword>
<comment type="subcellular location">
    <subcellularLocation>
        <location evidence="1">Cell membrane</location>
        <topology evidence="1">Multi-pass membrane protein</topology>
    </subcellularLocation>
</comment>
<keyword evidence="6" id="KW-1133">Transmembrane helix</keyword>
<proteinExistence type="inferred from homology"/>
<dbReference type="InterPro" id="IPR011701">
    <property type="entry name" value="MFS"/>
</dbReference>
<evidence type="ECO:0000313" key="8">
    <source>
        <dbReference type="EMBL" id="ART63909.1"/>
    </source>
</evidence>
<dbReference type="Pfam" id="PF07690">
    <property type="entry name" value="MFS_1"/>
    <property type="match status" value="1"/>
</dbReference>
<dbReference type="RefSeq" id="WP_086901052.1">
    <property type="nucleotide sequence ID" value="NZ_CP021358.1"/>
</dbReference>
<dbReference type="PROSITE" id="PS50850">
    <property type="entry name" value="MFS"/>
    <property type="match status" value="1"/>
</dbReference>
<dbReference type="PANTHER" id="PTHR43271:SF1">
    <property type="entry name" value="INNER MEMBRANE TRANSPORT PROTEIN YNFM"/>
    <property type="match status" value="1"/>
</dbReference>
<dbReference type="OrthoDB" id="63984at2"/>
<keyword evidence="9" id="KW-1185">Reference proteome</keyword>
<dbReference type="Gene3D" id="1.20.1250.20">
    <property type="entry name" value="MFS general substrate transporter like domains"/>
    <property type="match status" value="1"/>
</dbReference>
<name>A0A240USA8_9GAMM</name>
<evidence type="ECO:0000256" key="2">
    <source>
        <dbReference type="ARBA" id="ARBA00008335"/>
    </source>
</evidence>
<dbReference type="InterPro" id="IPR036259">
    <property type="entry name" value="MFS_trans_sf"/>
</dbReference>
<reference evidence="8 9" key="1">
    <citation type="submission" date="2017-05" db="EMBL/GenBank/DDBJ databases">
        <authorList>
            <person name="Song R."/>
            <person name="Chenine A.L."/>
            <person name="Ruprecht R.M."/>
        </authorList>
    </citation>
    <scope>NUCLEOTIDE SEQUENCE [LARGE SCALE GENOMIC DNA]</scope>
    <source>
        <strain evidence="8">SW32</strain>
    </source>
</reference>
<gene>
    <name evidence="8" type="ORF">B9H00_13300</name>
</gene>
<protein>
    <submittedName>
        <fullName evidence="8">MFS transporter</fullName>
    </submittedName>
</protein>
<dbReference type="EMBL" id="CP021358">
    <property type="protein sequence ID" value="ART63909.1"/>
    <property type="molecule type" value="Genomic_DNA"/>
</dbReference>
<keyword evidence="7" id="KW-0472">Membrane</keyword>
<keyword evidence="5" id="KW-0812">Transmembrane</keyword>
<organism evidence="8 9">
    <name type="scientific">Kushneria marisflavi</name>
    <dbReference type="NCBI Taxonomy" id="157779"/>
    <lineage>
        <taxon>Bacteria</taxon>
        <taxon>Pseudomonadati</taxon>
        <taxon>Pseudomonadota</taxon>
        <taxon>Gammaproteobacteria</taxon>
        <taxon>Oceanospirillales</taxon>
        <taxon>Halomonadaceae</taxon>
        <taxon>Kushneria</taxon>
    </lineage>
</organism>
<evidence type="ECO:0000256" key="7">
    <source>
        <dbReference type="ARBA" id="ARBA00023136"/>
    </source>
</evidence>
<evidence type="ECO:0000256" key="1">
    <source>
        <dbReference type="ARBA" id="ARBA00004651"/>
    </source>
</evidence>
<dbReference type="CDD" id="cd17324">
    <property type="entry name" value="MFS_NepI_like"/>
    <property type="match status" value="1"/>
</dbReference>
<dbReference type="SUPFAM" id="SSF103473">
    <property type="entry name" value="MFS general substrate transporter"/>
    <property type="match status" value="1"/>
</dbReference>
<sequence>MPLTSDKGNGTSDVSNVSFQQSSQGAEFIERGGPDYRPTMLALFLGAFSTFALLYCVQPMLPILSEAFGIDPASTSLVLSVSTGMLAVGLLITGPLSDAIGRKKMMSLALLSASALTIGASFMQDWGMILVMRALAGLSMAGLCGVAMAYLNEEIHPSFIGVSMGLYIGGNAIGGMSGRLISGVMVDFVNWRVTLATMGIISLISALAFMKMLPASRHFEPRKLSIANLAGAFRLHFRDAGLPWLFLEAFLLMGSFVTLFNYIVYRLLEAPYHFSQTVIGLLSIVYLSGIYSSAWAGGLADRLGRSRVFWVFVVVMLAGLALTLASPVALIMVGMLIFTFGFFAAHSIASGWVGQRATQARGQASSLYLFSYYLGSSLAGTLGGTFWDMAGWNGVSAFIAVLLLLALLVGLRLRRLSMAAA</sequence>